<evidence type="ECO:0000256" key="9">
    <source>
        <dbReference type="PIRSR" id="PIRSR634015-1"/>
    </source>
</evidence>
<proteinExistence type="inferred from homology"/>
<dbReference type="InterPro" id="IPR014782">
    <property type="entry name" value="Peptidase_M1_dom"/>
</dbReference>
<feature type="binding site" evidence="10">
    <location>
        <begin position="587"/>
        <end position="589"/>
    </location>
    <ligand>
        <name>a peptide</name>
        <dbReference type="ChEBI" id="CHEBI:60466"/>
    </ligand>
</feature>
<evidence type="ECO:0000313" key="15">
    <source>
        <dbReference type="Proteomes" id="UP000019132"/>
    </source>
</evidence>
<evidence type="ECO:0000256" key="11">
    <source>
        <dbReference type="PIRSR" id="PIRSR634015-3"/>
    </source>
</evidence>
<keyword evidence="3" id="KW-0963">Cytoplasm</keyword>
<dbReference type="Gene3D" id="1.10.390.10">
    <property type="entry name" value="Neutral Protease Domain 2"/>
    <property type="match status" value="1"/>
</dbReference>
<dbReference type="SUPFAM" id="SSF63737">
    <property type="entry name" value="Leukotriene A4 hydrolase N-terminal domain"/>
    <property type="match status" value="1"/>
</dbReference>
<name>K3WR25_GLOUD</name>
<dbReference type="SUPFAM" id="SSF55486">
    <property type="entry name" value="Metalloproteases ('zincins'), catalytic domain"/>
    <property type="match status" value="1"/>
</dbReference>
<feature type="active site" description="Proton donor" evidence="9">
    <location>
        <position position="396"/>
    </location>
</feature>
<dbReference type="InterPro" id="IPR038502">
    <property type="entry name" value="M1_LTA-4_hydro/amino_C_sf"/>
</dbReference>
<evidence type="ECO:0000256" key="1">
    <source>
        <dbReference type="ARBA" id="ARBA00004496"/>
    </source>
</evidence>
<dbReference type="PANTHER" id="PTHR45726:SF3">
    <property type="entry name" value="LEUKOTRIENE A-4 HYDROLASE"/>
    <property type="match status" value="1"/>
</dbReference>
<dbReference type="Gene3D" id="1.25.40.320">
    <property type="entry name" value="Peptidase M1, leukotriene A4 hydrolase/aminopeptidase C-terminal domain"/>
    <property type="match status" value="1"/>
</dbReference>
<evidence type="ECO:0000256" key="5">
    <source>
        <dbReference type="ARBA" id="ARBA00022723"/>
    </source>
</evidence>
<comment type="similarity">
    <text evidence="2">Belongs to the peptidase M1 family.</text>
</comment>
<feature type="binding site" evidence="11">
    <location>
        <position position="311"/>
    </location>
    <ligand>
        <name>Zn(2+)</name>
        <dbReference type="ChEBI" id="CHEBI:29105"/>
        <note>catalytic</note>
    </ligand>
</feature>
<feature type="transmembrane region" description="Helical" evidence="12">
    <location>
        <begin position="670"/>
        <end position="690"/>
    </location>
</feature>
<keyword evidence="12" id="KW-0472">Membrane</keyword>
<dbReference type="EMBL" id="GL376629">
    <property type="status" value="NOT_ANNOTATED_CDS"/>
    <property type="molecule type" value="Genomic_DNA"/>
</dbReference>
<dbReference type="Pfam" id="PF09127">
    <property type="entry name" value="Leuk-A4-hydro_C"/>
    <property type="match status" value="1"/>
</dbReference>
<evidence type="ECO:0000256" key="7">
    <source>
        <dbReference type="ARBA" id="ARBA00022833"/>
    </source>
</evidence>
<dbReference type="HOGENOM" id="CLU_014505_1_0_1"/>
<dbReference type="FunFam" id="3.30.2010.30:FF:000001">
    <property type="entry name" value="Leukotriene A(4) hydrolase"/>
    <property type="match status" value="1"/>
</dbReference>
<dbReference type="InterPro" id="IPR027268">
    <property type="entry name" value="Peptidase_M4/M1_CTD_sf"/>
</dbReference>
<accession>K3WR25</accession>
<dbReference type="AlphaFoldDB" id="K3WR25"/>
<dbReference type="CDD" id="cd09599">
    <property type="entry name" value="M1_LTA4H"/>
    <property type="match status" value="1"/>
</dbReference>
<sequence length="694" mass="77921">MAAPSTRWPLVRHSFANLEDVAFHHLHWRVELDFETQQLRGSAEYTFTYAHSGAPLRAPVIVLDTHHLEIHHTFVDGKPVAFQLLTPADAVFGSALVIPITPHAKKVKVEYATTSACSALQWLPKELTTGRSHPFLFTQCQAIHARSLVPSPDTPSSKFTYSADVTVPEWCTVLLSAIADELRYSKRKIATMAPQGKRMVSFRQAVPIPSYLLAIAAGRLESAELGPRSRVWAEPTIVSKAAHEFAQTEQFLRHAEAITGQAYVWKRYDLVCLPPSFPYGGMENPCLTFVTPTLLAGDRSLADVVAHEIAHSWTGNLITNYSWRDFWLNEGWTMWLERKIQTQIYNDPLAYDLKASVGLRALVEAVNGFGTTHAYTHLVPEVDGVDPDEVFSSVPYEKGFSFLHYLTTVVGGHDVFERFAKAYIQKFRFQTVTSEQFQEFFTTYFTNIVDKKDAIQQIDWQTWYHAPGMPPVAAEFDRTLSLQAITLGESMAVSDEKSAWEKTTSADTLKQWPATLWILLLDTLLLKQPESKTLSAAHLDAIDAYCDHHFTKTQNAELRFRWYTLILRAQDTRLVDTIAKFLQEQGRMKYVRPLFRELSKSIGVARTNAIFAQCNARYHPIAAKMIQRDLENAVKFAASAAEQEHKHASTKAFSGALGAWMGLPEAYASYAPVAAVALAAAVAATTVVLLRRRR</sequence>
<dbReference type="InterPro" id="IPR042097">
    <property type="entry name" value="Aminopeptidase_N-like_N_sf"/>
</dbReference>
<reference evidence="15" key="1">
    <citation type="journal article" date="2010" name="Genome Biol.">
        <title>Genome sequence of the necrotrophic plant pathogen Pythium ultimum reveals original pathogenicity mechanisms and effector repertoire.</title>
        <authorList>
            <person name="Levesque C.A."/>
            <person name="Brouwer H."/>
            <person name="Cano L."/>
            <person name="Hamilton J.P."/>
            <person name="Holt C."/>
            <person name="Huitema E."/>
            <person name="Raffaele S."/>
            <person name="Robideau G.P."/>
            <person name="Thines M."/>
            <person name="Win J."/>
            <person name="Zerillo M.M."/>
            <person name="Beakes G.W."/>
            <person name="Boore J.L."/>
            <person name="Busam D."/>
            <person name="Dumas B."/>
            <person name="Ferriera S."/>
            <person name="Fuerstenberg S.I."/>
            <person name="Gachon C.M."/>
            <person name="Gaulin E."/>
            <person name="Govers F."/>
            <person name="Grenville-Briggs L."/>
            <person name="Horner N."/>
            <person name="Hostetler J."/>
            <person name="Jiang R.H."/>
            <person name="Johnson J."/>
            <person name="Krajaejun T."/>
            <person name="Lin H."/>
            <person name="Meijer H.J."/>
            <person name="Moore B."/>
            <person name="Morris P."/>
            <person name="Phuntmart V."/>
            <person name="Puiu D."/>
            <person name="Shetty J."/>
            <person name="Stajich J.E."/>
            <person name="Tripathy S."/>
            <person name="Wawra S."/>
            <person name="van West P."/>
            <person name="Whitty B.R."/>
            <person name="Coutinho P.M."/>
            <person name="Henrissat B."/>
            <person name="Martin F."/>
            <person name="Thomas P.D."/>
            <person name="Tyler B.M."/>
            <person name="De Vries R.P."/>
            <person name="Kamoun S."/>
            <person name="Yandell M."/>
            <person name="Tisserat N."/>
            <person name="Buell C.R."/>
        </authorList>
    </citation>
    <scope>NUCLEOTIDE SEQUENCE</scope>
    <source>
        <strain evidence="15">DAOM:BR144</strain>
    </source>
</reference>
<keyword evidence="8" id="KW-0482">Metalloprotease</keyword>
<dbReference type="Gene3D" id="2.60.40.1730">
    <property type="entry name" value="tricorn interacting facor f3 domain"/>
    <property type="match status" value="1"/>
</dbReference>
<evidence type="ECO:0000256" key="4">
    <source>
        <dbReference type="ARBA" id="ARBA00022670"/>
    </source>
</evidence>
<evidence type="ECO:0000256" key="10">
    <source>
        <dbReference type="PIRSR" id="PIRSR634015-2"/>
    </source>
</evidence>
<dbReference type="STRING" id="431595.K3WR25"/>
<evidence type="ECO:0000256" key="2">
    <source>
        <dbReference type="ARBA" id="ARBA00010136"/>
    </source>
</evidence>
<organism evidence="14 15">
    <name type="scientific">Globisporangium ultimum (strain ATCC 200006 / CBS 805.95 / DAOM BR144)</name>
    <name type="common">Pythium ultimum</name>
    <dbReference type="NCBI Taxonomy" id="431595"/>
    <lineage>
        <taxon>Eukaryota</taxon>
        <taxon>Sar</taxon>
        <taxon>Stramenopiles</taxon>
        <taxon>Oomycota</taxon>
        <taxon>Peronosporomycetes</taxon>
        <taxon>Pythiales</taxon>
        <taxon>Pythiaceae</taxon>
        <taxon>Globisporangium</taxon>
    </lineage>
</organism>
<evidence type="ECO:0000256" key="8">
    <source>
        <dbReference type="ARBA" id="ARBA00023049"/>
    </source>
</evidence>
<dbReference type="PANTHER" id="PTHR45726">
    <property type="entry name" value="LEUKOTRIENE A-4 HYDROLASE"/>
    <property type="match status" value="1"/>
</dbReference>
<feature type="binding site" evidence="10">
    <location>
        <begin position="278"/>
        <end position="283"/>
    </location>
    <ligand>
        <name>a peptide</name>
        <dbReference type="ChEBI" id="CHEBI:60466"/>
    </ligand>
</feature>
<keyword evidence="5 11" id="KW-0479">Metal-binding</keyword>
<dbReference type="InterPro" id="IPR001930">
    <property type="entry name" value="Peptidase_M1"/>
</dbReference>
<dbReference type="SMART" id="SM01263">
    <property type="entry name" value="Leuk-A4-hydro_C"/>
    <property type="match status" value="1"/>
</dbReference>
<keyword evidence="15" id="KW-1185">Reference proteome</keyword>
<dbReference type="InterPro" id="IPR016024">
    <property type="entry name" value="ARM-type_fold"/>
</dbReference>
<comment type="cofactor">
    <cofactor evidence="11">
        <name>Zn(2+)</name>
        <dbReference type="ChEBI" id="CHEBI:29105"/>
    </cofactor>
    <text evidence="11">Binds 1 zinc ion per subunit.</text>
</comment>
<dbReference type="Proteomes" id="UP000019132">
    <property type="component" value="Unassembled WGS sequence"/>
</dbReference>
<keyword evidence="6" id="KW-0378">Hydrolase</keyword>
<feature type="binding site" evidence="11">
    <location>
        <position position="307"/>
    </location>
    <ligand>
        <name>Zn(2+)</name>
        <dbReference type="ChEBI" id="CHEBI:29105"/>
        <note>catalytic</note>
    </ligand>
</feature>
<reference evidence="15" key="2">
    <citation type="submission" date="2010-04" db="EMBL/GenBank/DDBJ databases">
        <authorList>
            <person name="Buell R."/>
            <person name="Hamilton J."/>
            <person name="Hostetler J."/>
        </authorList>
    </citation>
    <scope>NUCLEOTIDE SEQUENCE [LARGE SCALE GENOMIC DNA]</scope>
    <source>
        <strain evidence="15">DAOM:BR144</strain>
    </source>
</reference>
<evidence type="ECO:0000256" key="3">
    <source>
        <dbReference type="ARBA" id="ARBA00022490"/>
    </source>
</evidence>
<keyword evidence="4" id="KW-0645">Protease</keyword>
<dbReference type="InParanoid" id="K3WR25"/>
<keyword evidence="12" id="KW-0812">Transmembrane</keyword>
<dbReference type="InterPro" id="IPR049980">
    <property type="entry name" value="LTA4H_cat"/>
</dbReference>
<reference evidence="14" key="3">
    <citation type="submission" date="2015-02" db="UniProtKB">
        <authorList>
            <consortium name="EnsemblProtists"/>
        </authorList>
    </citation>
    <scope>IDENTIFICATION</scope>
    <source>
        <strain evidence="14">DAOM BR144</strain>
    </source>
</reference>
<feature type="domain" description="Peptidase M1 leukotriene A4 hydrolase/aminopeptidase C-terminal" evidence="13">
    <location>
        <begin position="490"/>
        <end position="630"/>
    </location>
</feature>
<evidence type="ECO:0000256" key="6">
    <source>
        <dbReference type="ARBA" id="ARBA00022801"/>
    </source>
</evidence>
<keyword evidence="7 11" id="KW-0862">Zinc</keyword>
<dbReference type="InterPro" id="IPR015211">
    <property type="entry name" value="Peptidase_M1_C"/>
</dbReference>
<dbReference type="GO" id="GO:0008237">
    <property type="term" value="F:metallopeptidase activity"/>
    <property type="evidence" value="ECO:0007669"/>
    <property type="project" value="UniProtKB-KW"/>
</dbReference>
<evidence type="ECO:0000256" key="12">
    <source>
        <dbReference type="SAM" id="Phobius"/>
    </source>
</evidence>
<dbReference type="Pfam" id="PF01433">
    <property type="entry name" value="Peptidase_M1"/>
    <property type="match status" value="1"/>
</dbReference>
<dbReference type="SUPFAM" id="SSF48371">
    <property type="entry name" value="ARM repeat"/>
    <property type="match status" value="1"/>
</dbReference>
<dbReference type="PRINTS" id="PR00756">
    <property type="entry name" value="ALADIPTASE"/>
</dbReference>
<keyword evidence="12" id="KW-1133">Transmembrane helix</keyword>
<dbReference type="eggNOG" id="KOG1047">
    <property type="taxonomic scope" value="Eukaryota"/>
</dbReference>
<dbReference type="FunFam" id="1.10.390.10:FF:000003">
    <property type="entry name" value="Leukotriene A(4) hydrolase"/>
    <property type="match status" value="1"/>
</dbReference>
<feature type="active site" description="Proton acceptor" evidence="9">
    <location>
        <position position="308"/>
    </location>
</feature>
<dbReference type="InterPro" id="IPR045357">
    <property type="entry name" value="Aminopeptidase_N-like_N"/>
</dbReference>
<dbReference type="InterPro" id="IPR034015">
    <property type="entry name" value="M1_LTA4H"/>
</dbReference>
<dbReference type="GO" id="GO:0005829">
    <property type="term" value="C:cytosol"/>
    <property type="evidence" value="ECO:0007669"/>
    <property type="project" value="TreeGrafter"/>
</dbReference>
<dbReference type="EnsemblProtists" id="PYU1_T007419">
    <property type="protein sequence ID" value="PYU1_T007419"/>
    <property type="gene ID" value="PYU1_G007403"/>
</dbReference>
<evidence type="ECO:0000259" key="13">
    <source>
        <dbReference type="SMART" id="SM01263"/>
    </source>
</evidence>
<comment type="subcellular location">
    <subcellularLocation>
        <location evidence="1">Cytoplasm</location>
    </subcellularLocation>
</comment>
<feature type="binding site" evidence="10">
    <location>
        <begin position="139"/>
        <end position="141"/>
    </location>
    <ligand>
        <name>a peptide</name>
        <dbReference type="ChEBI" id="CHEBI:60466"/>
    </ligand>
</feature>
<dbReference type="GO" id="GO:0006508">
    <property type="term" value="P:proteolysis"/>
    <property type="evidence" value="ECO:0007669"/>
    <property type="project" value="UniProtKB-KW"/>
</dbReference>
<feature type="binding site" evidence="11">
    <location>
        <position position="330"/>
    </location>
    <ligand>
        <name>Zn(2+)</name>
        <dbReference type="ChEBI" id="CHEBI:29105"/>
        <note>catalytic</note>
    </ligand>
</feature>
<dbReference type="Pfam" id="PF17900">
    <property type="entry name" value="Peptidase_M1_N"/>
    <property type="match status" value="1"/>
</dbReference>
<dbReference type="GO" id="GO:0008270">
    <property type="term" value="F:zinc ion binding"/>
    <property type="evidence" value="ECO:0007669"/>
    <property type="project" value="InterPro"/>
</dbReference>
<dbReference type="VEuPathDB" id="FungiDB:PYU1_G007403"/>
<dbReference type="OMA" id="CTALQFI"/>
<protein>
    <recommendedName>
        <fullName evidence="13">Peptidase M1 leukotriene A4 hydrolase/aminopeptidase C-terminal domain-containing protein</fullName>
    </recommendedName>
</protein>
<dbReference type="Gene3D" id="3.30.2010.30">
    <property type="match status" value="1"/>
</dbReference>
<evidence type="ECO:0000313" key="14">
    <source>
        <dbReference type="EnsemblProtists" id="PYU1_T007419"/>
    </source>
</evidence>